<proteinExistence type="predicted"/>
<dbReference type="InterPro" id="IPR058441">
    <property type="entry name" value="DUF8128"/>
</dbReference>
<dbReference type="Gene3D" id="3.40.50.300">
    <property type="entry name" value="P-loop containing nucleotide triphosphate hydrolases"/>
    <property type="match status" value="2"/>
</dbReference>
<dbReference type="InterPro" id="IPR027417">
    <property type="entry name" value="P-loop_NTPase"/>
</dbReference>
<dbReference type="PANTHER" id="PTHR30121:SF6">
    <property type="entry name" value="SLR6007 PROTEIN"/>
    <property type="match status" value="1"/>
</dbReference>
<dbReference type="InterPro" id="IPR002789">
    <property type="entry name" value="HerA_central"/>
</dbReference>
<comment type="caution">
    <text evidence="3">The sequence shown here is derived from an EMBL/GenBank/DDBJ whole genome shotgun (WGS) entry which is preliminary data.</text>
</comment>
<gene>
    <name evidence="3" type="ORF">C4544_04150</name>
</gene>
<dbReference type="Pfam" id="PF26449">
    <property type="entry name" value="DUF8128"/>
    <property type="match status" value="1"/>
</dbReference>
<protein>
    <submittedName>
        <fullName evidence="3">Type IV secretory system conjugative DNA transfer family protein</fullName>
    </submittedName>
</protein>
<evidence type="ECO:0000313" key="4">
    <source>
        <dbReference type="Proteomes" id="UP000285655"/>
    </source>
</evidence>
<accession>A0A419DCX2</accession>
<feature type="domain" description="DUF8128" evidence="2">
    <location>
        <begin position="100"/>
        <end position="378"/>
    </location>
</feature>
<name>A0A419DCX2_9BACT</name>
<dbReference type="PANTHER" id="PTHR30121">
    <property type="entry name" value="UNCHARACTERIZED PROTEIN YJGR-RELATED"/>
    <property type="match status" value="1"/>
</dbReference>
<evidence type="ECO:0000313" key="3">
    <source>
        <dbReference type="EMBL" id="RJO60933.1"/>
    </source>
</evidence>
<dbReference type="Proteomes" id="UP000285655">
    <property type="component" value="Unassembled WGS sequence"/>
</dbReference>
<evidence type="ECO:0000259" key="2">
    <source>
        <dbReference type="Pfam" id="PF26449"/>
    </source>
</evidence>
<dbReference type="Pfam" id="PF01935">
    <property type="entry name" value="DUF87"/>
    <property type="match status" value="1"/>
</dbReference>
<dbReference type="EMBL" id="QZJW01000036">
    <property type="protein sequence ID" value="RJO60933.1"/>
    <property type="molecule type" value="Genomic_DNA"/>
</dbReference>
<reference evidence="3 4" key="1">
    <citation type="journal article" date="2017" name="ISME J.">
        <title>Energy and carbon metabolisms in a deep terrestrial subsurface fluid microbial community.</title>
        <authorList>
            <person name="Momper L."/>
            <person name="Jungbluth S.P."/>
            <person name="Lee M.D."/>
            <person name="Amend J.P."/>
        </authorList>
    </citation>
    <scope>NUCLEOTIDE SEQUENCE [LARGE SCALE GENOMIC DNA]</scope>
    <source>
        <strain evidence="3">SURF_29</strain>
    </source>
</reference>
<sequence>MLIFITGGTILLVLSGLVAIYFYKRSTAYKKQIERSLKIVPLMVRVPREMGSKEQQVKNRDDRDVGREIISFMETFYANLSAIYKRGFKDVHHNLLYGQRHIALEIIAKEKEIFFYIGVPITLLDMVEKMLASQYPDAEIVEAAEHNIFSKDWKKMGICGGYLKLYKPFIYPLKTYKSIEAEPLESITNTLGKLEAGEGTAIQVLIRPVHPRKSQKGRIAVKKSQNQRGGGLMSEVIGAVTAKDQSAQMQQPIKLTAMEEEVNKAIEEKAGKPAFETIIRFVVSTGTPHRGEVILSELQGAFAQFNDQNLNGFRFRREQNTDKLVTDYIFRFFEHKLFSVKRIFFGKVIGHKNILNTEELASIFHLPNYLISSPGIKWLPAKRVETPINLPAEGTIIAKTSFRGQEEVVRLAENDKRRHVYILGQTGTGKTTTMLNMVIDDIQHGKGVAYIDPHGDAIDEILSKIPKERAEDVVVFDAGDIERPMGLNIFEAKTVEQKDLVIQEALQILYRLYDPQHTGQIFGPRFDHWLRNAALTLMADPEGGTFIEVPKVFSDDKFLAHKLKYVEDPVVRSFWIDEIGKTSDYHKSEMMGYFIGKFGAFMTNTTLRNIIGQPKSSLNLREIMDSDKILLVNLSKGRIGELNMRLLGMIFVVKLQMAAMSRADIPEGERKDFYLYVDEFQNFLTESFAQILSEARKYRLSLVVANQFIGQLTDEIKGAVFGNVGTIISFRVGPEDAEFMAKQFEPVFTQQDLINIENYNAAIRLIINGIPSRPFNIIGFPPLGVADVSVGKSIRELARLKYARPREIVDKEVLARMSIGSMTTVPSDIPRDTGI</sequence>
<feature type="domain" description="Helicase HerA central" evidence="1">
    <location>
        <begin position="416"/>
        <end position="505"/>
    </location>
</feature>
<dbReference type="CDD" id="cd01127">
    <property type="entry name" value="TrwB_TraG_TraD_VirD4"/>
    <property type="match status" value="1"/>
</dbReference>
<dbReference type="InterPro" id="IPR051162">
    <property type="entry name" value="T4SS_component"/>
</dbReference>
<dbReference type="SUPFAM" id="SSF52540">
    <property type="entry name" value="P-loop containing nucleoside triphosphate hydrolases"/>
    <property type="match status" value="1"/>
</dbReference>
<evidence type="ECO:0000259" key="1">
    <source>
        <dbReference type="Pfam" id="PF01935"/>
    </source>
</evidence>
<organism evidence="3 4">
    <name type="scientific">candidate division WS5 bacterium</name>
    <dbReference type="NCBI Taxonomy" id="2093353"/>
    <lineage>
        <taxon>Bacteria</taxon>
        <taxon>candidate division WS5</taxon>
    </lineage>
</organism>
<dbReference type="AlphaFoldDB" id="A0A419DCX2"/>